<keyword evidence="7" id="KW-1133">Transmembrane helix</keyword>
<evidence type="ECO:0000256" key="1">
    <source>
        <dbReference type="ARBA" id="ARBA00010701"/>
    </source>
</evidence>
<comment type="similarity">
    <text evidence="1">Belongs to the AB hydrolase superfamily. Lipase family.</text>
</comment>
<feature type="domain" description="Partial AB-hydrolase lipase" evidence="8">
    <location>
        <begin position="474"/>
        <end position="534"/>
    </location>
</feature>
<keyword evidence="2" id="KW-0732">Signal</keyword>
<dbReference type="InterPro" id="IPR006693">
    <property type="entry name" value="AB_hydrolase_lipase"/>
</dbReference>
<organism evidence="9">
    <name type="scientific">Diabrotica virgifera virgifera</name>
    <name type="common">western corn rootworm</name>
    <dbReference type="NCBI Taxonomy" id="50390"/>
    <lineage>
        <taxon>Eukaryota</taxon>
        <taxon>Metazoa</taxon>
        <taxon>Ecdysozoa</taxon>
        <taxon>Arthropoda</taxon>
        <taxon>Hexapoda</taxon>
        <taxon>Insecta</taxon>
        <taxon>Pterygota</taxon>
        <taxon>Neoptera</taxon>
        <taxon>Endopterygota</taxon>
        <taxon>Coleoptera</taxon>
        <taxon>Polyphaga</taxon>
        <taxon>Cucujiformia</taxon>
        <taxon>Chrysomeloidea</taxon>
        <taxon>Chrysomelidae</taxon>
        <taxon>Galerucinae</taxon>
        <taxon>Diabroticina</taxon>
        <taxon>Diabroticites</taxon>
        <taxon>Diabrotica</taxon>
    </lineage>
</organism>
<keyword evidence="3" id="KW-0378">Hydrolase</keyword>
<dbReference type="GO" id="GO:0016042">
    <property type="term" value="P:lipid catabolic process"/>
    <property type="evidence" value="ECO:0007669"/>
    <property type="project" value="UniProtKB-KW"/>
</dbReference>
<dbReference type="OrthoDB" id="9974421at2759"/>
<accession>A0A6P7GR41</accession>
<reference evidence="9" key="1">
    <citation type="submission" date="2025-08" db="UniProtKB">
        <authorList>
            <consortium name="RefSeq"/>
        </authorList>
    </citation>
    <scope>IDENTIFICATION</scope>
    <source>
        <tissue evidence="9">Whole insect</tissue>
    </source>
</reference>
<keyword evidence="7" id="KW-0812">Transmembrane</keyword>
<evidence type="ECO:0000256" key="4">
    <source>
        <dbReference type="ARBA" id="ARBA00022963"/>
    </source>
</evidence>
<evidence type="ECO:0000256" key="5">
    <source>
        <dbReference type="ARBA" id="ARBA00023098"/>
    </source>
</evidence>
<name>A0A6P7GR41_DIAVI</name>
<dbReference type="FunFam" id="3.40.50.1820:FF:000057">
    <property type="entry name" value="Lipase"/>
    <property type="match status" value="2"/>
</dbReference>
<dbReference type="SUPFAM" id="SSF53474">
    <property type="entry name" value="alpha/beta-Hydrolases"/>
    <property type="match status" value="2"/>
</dbReference>
<feature type="domain" description="Partial AB-hydrolase lipase" evidence="8">
    <location>
        <begin position="58"/>
        <end position="115"/>
    </location>
</feature>
<dbReference type="RefSeq" id="XP_028147708.1">
    <property type="nucleotide sequence ID" value="XM_028291907.1"/>
</dbReference>
<feature type="transmembrane region" description="Helical" evidence="7">
    <location>
        <begin position="7"/>
        <end position="26"/>
    </location>
</feature>
<dbReference type="PANTHER" id="PTHR11005">
    <property type="entry name" value="LYSOSOMAL ACID LIPASE-RELATED"/>
    <property type="match status" value="1"/>
</dbReference>
<sequence>MQRSKLFKWSTVIIICIIARLILLWIPQKNNVCSTLSAYFNINNNENCWHNPDKGLSVVEIISKYGYKFEEHIVTSEDGYRLFVYRILPKGNSSFNQPLLLMPGMGGSPEFWLLQGAESIIFLLADKGYDVWLSAVRGTVDYDEELKKFKDEEDYWNFSFHEIGIYDLPALTDYVTKRTKSKVIFVGHSMGSTASYVYAIEKKTHAERNLKGLVSLGPAAYMGHTQGFFKFIGPKNEWVWDFTKKIGCYAVSNTYTKRWITSLLCSQYPGVLGCYYFYGYMSGLSPSEERPDMVPLFFSVMPSPISMRTLAHFGQLIETTRFQKFDYRDDQINLEKYGSLKPPDYNISQISLPVQLFTGTYDFSSSDKDVDILYQQLKKNGVKTSKYVFPFAHADYLMGRNYKEFYKSLLRAIRELHSKHKMKLVTRLTVLYVVVKYVSCTENKNNVCTNLLDYKNLQTSKNCYYNPNLKASTKEIFQRYGYTYEVHYLKTQDGYMVKLERLGTDEINKKWKGDRQPVLLQGGVGAAPQFWILRGEDGLAFQLFDSGYDVWISSIRGSFPEAKNEKYEKRDPRYWDYTFHEVAIYDIPKMTEYIAEKTDKKKKIIYVGHSMGTSISFVYAIERKEHAEKYLRGIVSLSPVAFLNHAEPAIRLLAKFESIAFSVLQALGIYALGEPPILRVLIFQICSHFPTIIICDALNGRWIGSLPTKERADLVPVFFSFFPQPTSWKSFKHYAQIINSGQFQKYDFGLTGNMKIYKQVRPPKYNISNIALPVHFFLGTNDDLSTIKDNDQLMGILQKNGVTTSRRIYDEYAHNDVFLGTDYNKFASDVLNVVDILRESNEPIK</sequence>
<proteinExistence type="inferred from homology"/>
<dbReference type="AlphaFoldDB" id="A0A6P7GR41"/>
<keyword evidence="6" id="KW-0325">Glycoprotein</keyword>
<dbReference type="GO" id="GO:0016787">
    <property type="term" value="F:hydrolase activity"/>
    <property type="evidence" value="ECO:0007669"/>
    <property type="project" value="UniProtKB-KW"/>
</dbReference>
<evidence type="ECO:0000256" key="2">
    <source>
        <dbReference type="ARBA" id="ARBA00022729"/>
    </source>
</evidence>
<dbReference type="InterPro" id="IPR029058">
    <property type="entry name" value="AB_hydrolase_fold"/>
</dbReference>
<evidence type="ECO:0000256" key="3">
    <source>
        <dbReference type="ARBA" id="ARBA00022801"/>
    </source>
</evidence>
<keyword evidence="7" id="KW-0472">Membrane</keyword>
<dbReference type="Gene3D" id="3.40.50.1820">
    <property type="entry name" value="alpha/beta hydrolase"/>
    <property type="match status" value="2"/>
</dbReference>
<evidence type="ECO:0000256" key="6">
    <source>
        <dbReference type="ARBA" id="ARBA00023180"/>
    </source>
</evidence>
<protein>
    <submittedName>
        <fullName evidence="9">Uncharacterized protein LOC114341129</fullName>
    </submittedName>
</protein>
<dbReference type="Pfam" id="PF04083">
    <property type="entry name" value="Abhydro_lipase"/>
    <property type="match status" value="2"/>
</dbReference>
<evidence type="ECO:0000256" key="7">
    <source>
        <dbReference type="SAM" id="Phobius"/>
    </source>
</evidence>
<dbReference type="InParanoid" id="A0A6P7GR41"/>
<keyword evidence="4" id="KW-0442">Lipid degradation</keyword>
<gene>
    <name evidence="9" type="primary">LOC114341129</name>
</gene>
<evidence type="ECO:0000313" key="9">
    <source>
        <dbReference type="RefSeq" id="XP_028147708.1"/>
    </source>
</evidence>
<evidence type="ECO:0000259" key="8">
    <source>
        <dbReference type="Pfam" id="PF04083"/>
    </source>
</evidence>
<keyword evidence="5" id="KW-0443">Lipid metabolism</keyword>